<reference evidence="2 3" key="1">
    <citation type="submission" date="2009-12" db="EMBL/GenBank/DDBJ databases">
        <authorList>
            <person name="Lefebure T."/>
            <person name="Cornejo O.E."/>
            <person name="Pavinski Bitar P.D."/>
            <person name="Lang P."/>
            <person name="Stanhope M.J."/>
        </authorList>
    </citation>
    <scope>NUCLEOTIDE SEQUENCE [LARGE SCALE GENOMIC DNA]</scope>
    <source>
        <strain evidence="2 3">FA-1</strain>
    </source>
</reference>
<sequence length="59" mass="6782">MPAFNKSKLSRLTGFEKTLSSLEELKTPISDYIDYYNNKRITLKPKGLSPVQYRTQSLA</sequence>
<keyword evidence="3" id="KW-1185">Reference proteome</keyword>
<accession>A0ABP2QX51</accession>
<dbReference type="Pfam" id="PF13333">
    <property type="entry name" value="rve_2"/>
    <property type="match status" value="1"/>
</dbReference>
<proteinExistence type="predicted"/>
<evidence type="ECO:0000313" key="2">
    <source>
        <dbReference type="EMBL" id="EJN93630.1"/>
    </source>
</evidence>
<feature type="domain" description="Integrase catalytic" evidence="1">
    <location>
        <begin position="16"/>
        <end position="58"/>
    </location>
</feature>
<dbReference type="EMBL" id="AJTZ01000005">
    <property type="protein sequence ID" value="EJN93630.1"/>
    <property type="molecule type" value="Genomic_DNA"/>
</dbReference>
<protein>
    <submittedName>
        <fullName evidence="2">Transposase IS861 orfB</fullName>
    </submittedName>
</protein>
<organism evidence="2 3">
    <name type="scientific">Streptococcus ratti FA-1 = DSM 20564</name>
    <dbReference type="NCBI Taxonomy" id="699248"/>
    <lineage>
        <taxon>Bacteria</taxon>
        <taxon>Bacillati</taxon>
        <taxon>Bacillota</taxon>
        <taxon>Bacilli</taxon>
        <taxon>Lactobacillales</taxon>
        <taxon>Streptococcaceae</taxon>
        <taxon>Streptococcus</taxon>
    </lineage>
</organism>
<comment type="caution">
    <text evidence="2">The sequence shown here is derived from an EMBL/GenBank/DDBJ whole genome shotgun (WGS) entry which is preliminary data.</text>
</comment>
<evidence type="ECO:0000259" key="1">
    <source>
        <dbReference type="Pfam" id="PF13333"/>
    </source>
</evidence>
<evidence type="ECO:0000313" key="3">
    <source>
        <dbReference type="Proteomes" id="UP000007815"/>
    </source>
</evidence>
<gene>
    <name evidence="2" type="ORF">SRA_03811</name>
</gene>
<dbReference type="Proteomes" id="UP000007815">
    <property type="component" value="Unassembled WGS sequence"/>
</dbReference>
<dbReference type="InterPro" id="IPR001584">
    <property type="entry name" value="Integrase_cat-core"/>
</dbReference>
<name>A0ABP2QX51_STRRT</name>